<reference evidence="6" key="1">
    <citation type="submission" date="2017-08" db="EMBL/GenBank/DDBJ databases">
        <title>Haloferax marisrubri sp. nov., isolated from the Discovery deep brine-seawater interface in the Red Sea.</title>
        <authorList>
            <person name="Zhang G."/>
            <person name="Stingl U."/>
        </authorList>
    </citation>
    <scope>NUCLEOTIDE SEQUENCE [LARGE SCALE GENOMIC DNA]</scope>
    <source>
        <strain evidence="6">SB3</strain>
    </source>
</reference>
<proteinExistence type="inferred from homology"/>
<dbReference type="PROSITE" id="PS00160">
    <property type="entry name" value="ALDOLASE_KDPG_KHG_2"/>
    <property type="match status" value="1"/>
</dbReference>
<gene>
    <name evidence="6" type="ORF">AUR65_015980</name>
</gene>
<evidence type="ECO:0000256" key="4">
    <source>
        <dbReference type="ARBA" id="ARBA00023239"/>
    </source>
</evidence>
<sequence length="217" mass="22084">MSRKQSVQQHLIDSDIVAVLRGIPEEKIVDVATAIYEGGVTALEITADNPNYAEMISAVEGALRETDAVVGAGTVMDAETAHTAIDAGASFVLAPDLNTEVIEVCNDEDVVAVPGIMTPTEAVGAMNAGADILKLFPASTVGPSHVSALRGPLGDIPIMPTGGVSADNVGSYFDAGAVAVGAGSALVNYEAIKDENMDGVRSQAAAFVAAVESARSE</sequence>
<dbReference type="InterPro" id="IPR031338">
    <property type="entry name" value="KDPG/KHG_AS_2"/>
</dbReference>
<dbReference type="InterPro" id="IPR000887">
    <property type="entry name" value="Aldlse_KDPG_KHG"/>
</dbReference>
<evidence type="ECO:0000256" key="2">
    <source>
        <dbReference type="ARBA" id="ARBA00006906"/>
    </source>
</evidence>
<dbReference type="PANTHER" id="PTHR30246">
    <property type="entry name" value="2-KETO-3-DEOXY-6-PHOSPHOGLUCONATE ALDOLASE"/>
    <property type="match status" value="1"/>
</dbReference>
<dbReference type="CDD" id="cd00452">
    <property type="entry name" value="KDPG_aldolase"/>
    <property type="match status" value="1"/>
</dbReference>
<dbReference type="PANTHER" id="PTHR30246:SF1">
    <property type="entry name" value="2-DEHYDRO-3-DEOXY-6-PHOSPHOGALACTONATE ALDOLASE-RELATED"/>
    <property type="match status" value="1"/>
</dbReference>
<evidence type="ECO:0000256" key="3">
    <source>
        <dbReference type="ARBA" id="ARBA00011233"/>
    </source>
</evidence>
<dbReference type="OrthoDB" id="184672at2157"/>
<comment type="caution">
    <text evidence="6">The sequence shown here is derived from an EMBL/GenBank/DDBJ whole genome shotgun (WGS) entry which is preliminary data.</text>
</comment>
<dbReference type="Proteomes" id="UP000053621">
    <property type="component" value="Unassembled WGS sequence"/>
</dbReference>
<evidence type="ECO:0000256" key="1">
    <source>
        <dbReference type="ARBA" id="ARBA00004761"/>
    </source>
</evidence>
<keyword evidence="7" id="KW-1185">Reference proteome</keyword>
<dbReference type="SUPFAM" id="SSF51569">
    <property type="entry name" value="Aldolase"/>
    <property type="match status" value="1"/>
</dbReference>
<keyword evidence="5" id="KW-0119">Carbohydrate metabolism</keyword>
<dbReference type="NCBIfam" id="TIGR01182">
    <property type="entry name" value="eda"/>
    <property type="match status" value="1"/>
</dbReference>
<comment type="similarity">
    <text evidence="2">Belongs to the KHG/KDPG aldolase family.</text>
</comment>
<evidence type="ECO:0000313" key="7">
    <source>
        <dbReference type="Proteomes" id="UP000053621"/>
    </source>
</evidence>
<dbReference type="GO" id="GO:0016829">
    <property type="term" value="F:lyase activity"/>
    <property type="evidence" value="ECO:0007669"/>
    <property type="project" value="UniProtKB-KW"/>
</dbReference>
<organism evidence="6 7">
    <name type="scientific">Haloferax marisrubri</name>
    <dbReference type="NCBI Taxonomy" id="1544719"/>
    <lineage>
        <taxon>Archaea</taxon>
        <taxon>Methanobacteriati</taxon>
        <taxon>Methanobacteriota</taxon>
        <taxon>Stenosarchaea group</taxon>
        <taxon>Halobacteria</taxon>
        <taxon>Halobacteriales</taxon>
        <taxon>Haloferacaceae</taxon>
        <taxon>Haloferax</taxon>
    </lineage>
</organism>
<keyword evidence="4" id="KW-0456">Lyase</keyword>
<dbReference type="EMBL" id="LOPW02000018">
    <property type="protein sequence ID" value="POG54166.1"/>
    <property type="molecule type" value="Genomic_DNA"/>
</dbReference>
<evidence type="ECO:0000313" key="6">
    <source>
        <dbReference type="EMBL" id="POG54166.1"/>
    </source>
</evidence>
<dbReference type="InterPro" id="IPR013785">
    <property type="entry name" value="Aldolase_TIM"/>
</dbReference>
<comment type="pathway">
    <text evidence="1">Carbohydrate acid metabolism.</text>
</comment>
<dbReference type="Pfam" id="PF01081">
    <property type="entry name" value="Aldolase"/>
    <property type="match status" value="1"/>
</dbReference>
<evidence type="ECO:0000256" key="5">
    <source>
        <dbReference type="ARBA" id="ARBA00023277"/>
    </source>
</evidence>
<accession>A0A2P4NM22</accession>
<dbReference type="AlphaFoldDB" id="A0A2P4NM22"/>
<comment type="subunit">
    <text evidence="3">Homotrimer.</text>
</comment>
<protein>
    <submittedName>
        <fullName evidence="6">2-dehydro-3-deoxyphosphogluconate aldolase</fullName>
    </submittedName>
</protein>
<dbReference type="Gene3D" id="3.20.20.70">
    <property type="entry name" value="Aldolase class I"/>
    <property type="match status" value="1"/>
</dbReference>
<name>A0A2P4NM22_9EURY</name>
<dbReference type="RefSeq" id="WP_058567833.1">
    <property type="nucleotide sequence ID" value="NZ_LOPW02000018.1"/>
</dbReference>